<organism evidence="3 4">
    <name type="scientific">Sphaerulina musiva (strain SO2202)</name>
    <name type="common">Poplar stem canker fungus</name>
    <name type="synonym">Septoria musiva</name>
    <dbReference type="NCBI Taxonomy" id="692275"/>
    <lineage>
        <taxon>Eukaryota</taxon>
        <taxon>Fungi</taxon>
        <taxon>Dikarya</taxon>
        <taxon>Ascomycota</taxon>
        <taxon>Pezizomycotina</taxon>
        <taxon>Dothideomycetes</taxon>
        <taxon>Dothideomycetidae</taxon>
        <taxon>Mycosphaerellales</taxon>
        <taxon>Mycosphaerellaceae</taxon>
        <taxon>Sphaerulina</taxon>
    </lineage>
</organism>
<dbReference type="GeneID" id="27898606"/>
<feature type="compositionally biased region" description="Pro residues" evidence="1">
    <location>
        <begin position="1"/>
        <end position="14"/>
    </location>
</feature>
<evidence type="ECO:0000256" key="1">
    <source>
        <dbReference type="SAM" id="MobiDB-lite"/>
    </source>
</evidence>
<gene>
    <name evidence="3" type="ORF">SEPMUDRAFT_118975</name>
</gene>
<reference evidence="3 4" key="1">
    <citation type="journal article" date="2012" name="PLoS Pathog.">
        <title>Diverse lifestyles and strategies of plant pathogenesis encoded in the genomes of eighteen Dothideomycetes fungi.</title>
        <authorList>
            <person name="Ohm R.A."/>
            <person name="Feau N."/>
            <person name="Henrissat B."/>
            <person name="Schoch C.L."/>
            <person name="Horwitz B.A."/>
            <person name="Barry K.W."/>
            <person name="Condon B.J."/>
            <person name="Copeland A.C."/>
            <person name="Dhillon B."/>
            <person name="Glaser F."/>
            <person name="Hesse C.N."/>
            <person name="Kosti I."/>
            <person name="LaButti K."/>
            <person name="Lindquist E.A."/>
            <person name="Lucas S."/>
            <person name="Salamov A.A."/>
            <person name="Bradshaw R.E."/>
            <person name="Ciuffetti L."/>
            <person name="Hamelin R.C."/>
            <person name="Kema G.H.J."/>
            <person name="Lawrence C."/>
            <person name="Scott J.A."/>
            <person name="Spatafora J.W."/>
            <person name="Turgeon B.G."/>
            <person name="de Wit P.J.G.M."/>
            <person name="Zhong S."/>
            <person name="Goodwin S.B."/>
            <person name="Grigoriev I.V."/>
        </authorList>
    </citation>
    <scope>NUCLEOTIDE SEQUENCE [LARGE SCALE GENOMIC DNA]</scope>
    <source>
        <strain evidence="3 4">SO2202</strain>
    </source>
</reference>
<evidence type="ECO:0000313" key="3">
    <source>
        <dbReference type="EMBL" id="EMF10425.1"/>
    </source>
</evidence>
<dbReference type="EMBL" id="KB456267">
    <property type="protein sequence ID" value="EMF10425.1"/>
    <property type="molecule type" value="Genomic_DNA"/>
</dbReference>
<keyword evidence="2" id="KW-1133">Transmembrane helix</keyword>
<protein>
    <recommendedName>
        <fullName evidence="5">STI1 domain-containing protein</fullName>
    </recommendedName>
</protein>
<sequence length="365" mass="39076">MAPYPPPPPPPPPEEQFQSTQEGRHHIILDEDNDKMQADGPKPTRTPAPTSNDALVAAKEAVGAPVSGVLKNVHSAAAHAGQDLFKTAATLKVAFVKAYEVVKGKLNSTAASIRKPFAVGKIDDDLTVKLQEGAPASPDGTDSKFSKESRLPESCDGCAWKRGGVDNFDPGAVAIAAEQPEVIKLVAGNPAMLEVLKTHPGIVKAASEHPEVLEEFMKHHDVVNRILETPDVSELLMKSPSAIHGAAPASIEAQDEDHQLSKRDVEFATGLAAEQEMLTRPTVLSVAPFHGFRGNVQLVPRTIISDPTDNKCYTLFVVGGLAIAITILGIASIVNSCKFWKNRVQRASGASVEPYGQEKTKEETW</sequence>
<name>N1QDY3_SPHMS</name>
<feature type="region of interest" description="Disordered" evidence="1">
    <location>
        <begin position="1"/>
        <end position="51"/>
    </location>
</feature>
<accession>N1QDY3</accession>
<feature type="compositionally biased region" description="Basic and acidic residues" evidence="1">
    <location>
        <begin position="22"/>
        <end position="37"/>
    </location>
</feature>
<evidence type="ECO:0000256" key="2">
    <source>
        <dbReference type="SAM" id="Phobius"/>
    </source>
</evidence>
<evidence type="ECO:0000313" key="4">
    <source>
        <dbReference type="Proteomes" id="UP000016931"/>
    </source>
</evidence>
<proteinExistence type="predicted"/>
<dbReference type="Proteomes" id="UP000016931">
    <property type="component" value="Unassembled WGS sequence"/>
</dbReference>
<keyword evidence="2" id="KW-0812">Transmembrane</keyword>
<keyword evidence="2" id="KW-0472">Membrane</keyword>
<dbReference type="RefSeq" id="XP_016758546.1">
    <property type="nucleotide sequence ID" value="XM_016901469.1"/>
</dbReference>
<dbReference type="HOGENOM" id="CLU_759032_0_0_1"/>
<keyword evidence="4" id="KW-1185">Reference proteome</keyword>
<evidence type="ECO:0008006" key="5">
    <source>
        <dbReference type="Google" id="ProtNLM"/>
    </source>
</evidence>
<feature type="transmembrane region" description="Helical" evidence="2">
    <location>
        <begin position="313"/>
        <end position="334"/>
    </location>
</feature>
<dbReference type="AlphaFoldDB" id="N1QDY3"/>